<gene>
    <name evidence="1" type="ORF">SCHPADRAFT_408007</name>
</gene>
<evidence type="ECO:0000313" key="2">
    <source>
        <dbReference type="Proteomes" id="UP000053477"/>
    </source>
</evidence>
<dbReference type="EMBL" id="KQ085974">
    <property type="protein sequence ID" value="KLO12604.1"/>
    <property type="molecule type" value="Genomic_DNA"/>
</dbReference>
<reference evidence="1 2" key="1">
    <citation type="submission" date="2015-04" db="EMBL/GenBank/DDBJ databases">
        <title>Complete genome sequence of Schizopora paradoxa KUC8140, a cosmopolitan wood degrader in East Asia.</title>
        <authorList>
            <consortium name="DOE Joint Genome Institute"/>
            <person name="Min B."/>
            <person name="Park H."/>
            <person name="Jang Y."/>
            <person name="Kim J.-J."/>
            <person name="Kim K.H."/>
            <person name="Pangilinan J."/>
            <person name="Lipzen A."/>
            <person name="Riley R."/>
            <person name="Grigoriev I.V."/>
            <person name="Spatafora J.W."/>
            <person name="Choi I.-G."/>
        </authorList>
    </citation>
    <scope>NUCLEOTIDE SEQUENCE [LARGE SCALE GENOMIC DNA]</scope>
    <source>
        <strain evidence="1 2">KUC8140</strain>
    </source>
</reference>
<dbReference type="Proteomes" id="UP000053477">
    <property type="component" value="Unassembled WGS sequence"/>
</dbReference>
<proteinExistence type="predicted"/>
<organism evidence="1 2">
    <name type="scientific">Schizopora paradoxa</name>
    <dbReference type="NCBI Taxonomy" id="27342"/>
    <lineage>
        <taxon>Eukaryota</taxon>
        <taxon>Fungi</taxon>
        <taxon>Dikarya</taxon>
        <taxon>Basidiomycota</taxon>
        <taxon>Agaricomycotina</taxon>
        <taxon>Agaricomycetes</taxon>
        <taxon>Hymenochaetales</taxon>
        <taxon>Schizoporaceae</taxon>
        <taxon>Schizopora</taxon>
    </lineage>
</organism>
<accession>A0A0H2RL68</accession>
<name>A0A0H2RL68_9AGAM</name>
<protein>
    <submittedName>
        <fullName evidence="1">Uncharacterized protein</fullName>
    </submittedName>
</protein>
<dbReference type="InParanoid" id="A0A0H2RL68"/>
<sequence length="72" mass="8064">MEMHMGLLHLRFCWRKRGERGNDVAEANLTICALLSCASVFKIALTAISWTPACFRLPGDLSLLISDLDEEL</sequence>
<evidence type="ECO:0000313" key="1">
    <source>
        <dbReference type="EMBL" id="KLO12604.1"/>
    </source>
</evidence>
<dbReference type="AlphaFoldDB" id="A0A0H2RL68"/>
<keyword evidence="2" id="KW-1185">Reference proteome</keyword>
<dbReference type="OrthoDB" id="409189at2759"/>